<reference evidence="2 3" key="1">
    <citation type="submission" date="2019-09" db="EMBL/GenBank/DDBJ databases">
        <title>A chromosome-level genome assembly of the Chinese tupelo Nyssa sinensis.</title>
        <authorList>
            <person name="Yang X."/>
            <person name="Kang M."/>
            <person name="Yang Y."/>
            <person name="Xiong H."/>
            <person name="Wang M."/>
            <person name="Zhang Z."/>
            <person name="Wang Z."/>
            <person name="Wu H."/>
            <person name="Ma T."/>
            <person name="Liu J."/>
            <person name="Xi Z."/>
        </authorList>
    </citation>
    <scope>NUCLEOTIDE SEQUENCE [LARGE SCALE GENOMIC DNA]</scope>
    <source>
        <strain evidence="2">J267</strain>
        <tissue evidence="2">Leaf</tissue>
    </source>
</reference>
<dbReference type="Pfam" id="PF04720">
    <property type="entry name" value="PDDEXK_6"/>
    <property type="match status" value="1"/>
</dbReference>
<feature type="compositionally biased region" description="Basic and acidic residues" evidence="1">
    <location>
        <begin position="43"/>
        <end position="54"/>
    </location>
</feature>
<accession>A0A5J5AAR7</accession>
<dbReference type="AlphaFoldDB" id="A0A5J5AAR7"/>
<feature type="compositionally biased region" description="Acidic residues" evidence="1">
    <location>
        <begin position="22"/>
        <end position="42"/>
    </location>
</feature>
<organism evidence="2 3">
    <name type="scientific">Nyssa sinensis</name>
    <dbReference type="NCBI Taxonomy" id="561372"/>
    <lineage>
        <taxon>Eukaryota</taxon>
        <taxon>Viridiplantae</taxon>
        <taxon>Streptophyta</taxon>
        <taxon>Embryophyta</taxon>
        <taxon>Tracheophyta</taxon>
        <taxon>Spermatophyta</taxon>
        <taxon>Magnoliopsida</taxon>
        <taxon>eudicotyledons</taxon>
        <taxon>Gunneridae</taxon>
        <taxon>Pentapetalae</taxon>
        <taxon>asterids</taxon>
        <taxon>Cornales</taxon>
        <taxon>Nyssaceae</taxon>
        <taxon>Nyssa</taxon>
    </lineage>
</organism>
<proteinExistence type="predicted"/>
<dbReference type="PANTHER" id="PTHR31579:SF49">
    <property type="entry name" value="DUF506 FAMILY PROTEIN"/>
    <property type="match status" value="1"/>
</dbReference>
<name>A0A5J5AAR7_9ASTE</name>
<protein>
    <submittedName>
        <fullName evidence="2">Uncharacterized protein</fullName>
    </submittedName>
</protein>
<sequence>MGGKLFSVEEKALEDKIYGFFGEEEEDSDQSSDCDWRDDDDESHGQESSRDSNKRTEFWESQKCLLQEILEQCSLIGSKLGQEIAKVIEMARETGLCDCPKLLKSDGCVMCLRRRVVNLLCNRGFNATLFTSKWKHTHKYPGGTHEYIEVMANAAGRKKQVPILIELEFRDEFKMGKACDKYCKIIEQLPEIYIGRPEHLNAIVRAVCDAAKRSTTERNIHMGPWRKRSFMQMKWSASHKRWSLDQSSNKSPLISSRQVHIPSVRSCLQFSAATAVQVA</sequence>
<dbReference type="Proteomes" id="UP000325577">
    <property type="component" value="Linkage Group LG21"/>
</dbReference>
<keyword evidence="3" id="KW-1185">Reference proteome</keyword>
<evidence type="ECO:0000256" key="1">
    <source>
        <dbReference type="SAM" id="MobiDB-lite"/>
    </source>
</evidence>
<evidence type="ECO:0000313" key="2">
    <source>
        <dbReference type="EMBL" id="KAA8528013.1"/>
    </source>
</evidence>
<evidence type="ECO:0000313" key="3">
    <source>
        <dbReference type="Proteomes" id="UP000325577"/>
    </source>
</evidence>
<dbReference type="InterPro" id="IPR006502">
    <property type="entry name" value="PDDEXK-like"/>
</dbReference>
<dbReference type="OrthoDB" id="747933at2759"/>
<gene>
    <name evidence="2" type="ORF">F0562_035118</name>
</gene>
<dbReference type="NCBIfam" id="TIGR01615">
    <property type="entry name" value="A_thal_3542"/>
    <property type="match status" value="1"/>
</dbReference>
<feature type="region of interest" description="Disordered" evidence="1">
    <location>
        <begin position="21"/>
        <end position="54"/>
    </location>
</feature>
<dbReference type="EMBL" id="CM018045">
    <property type="protein sequence ID" value="KAA8528013.1"/>
    <property type="molecule type" value="Genomic_DNA"/>
</dbReference>
<dbReference type="PANTHER" id="PTHR31579">
    <property type="entry name" value="OS03G0796600 PROTEIN"/>
    <property type="match status" value="1"/>
</dbReference>